<evidence type="ECO:0000256" key="1">
    <source>
        <dbReference type="ARBA" id="ARBA00022729"/>
    </source>
</evidence>
<dbReference type="InterPro" id="IPR002491">
    <property type="entry name" value="ABC_transptr_periplasmic_BD"/>
</dbReference>
<gene>
    <name evidence="4" type="ORF">ACFQFD_17365</name>
</gene>
<sequence>MVTERVVSLAPSATATIAALEAEVASDHPGGGDESTGELVGVTRACEPPPGSSPAVVGGWPNPDLAAVERLEPTVAVTCDALQRETAAAVRDRGVEVVHTEPTRLAAVFDAVASVAAAVGCDAAGERLVNELRDRVDQVRAAVPDVRGERPVVYAEEWGDPPMAAGNWVPDAVAAAGGRCPFVPAGERSREVDAAAVERADPDHAVFHWCGANQIPSEDPLADRGWDVDSSVHVIDDSLLNQPSPRLVDGIETLAALLHGVDPDDENAGGCEGNVRTSSSEVCSDRSEK</sequence>
<dbReference type="InterPro" id="IPR051030">
    <property type="entry name" value="Vitamin_B12-ABC_binding"/>
</dbReference>
<dbReference type="Proteomes" id="UP001596443">
    <property type="component" value="Unassembled WGS sequence"/>
</dbReference>
<dbReference type="PROSITE" id="PS50983">
    <property type="entry name" value="FE_B12_PBP"/>
    <property type="match status" value="1"/>
</dbReference>
<dbReference type="Pfam" id="PF01497">
    <property type="entry name" value="Peripla_BP_2"/>
    <property type="match status" value="1"/>
</dbReference>
<dbReference type="EMBL" id="JBHSWX010000012">
    <property type="protein sequence ID" value="MFC6787706.1"/>
    <property type="molecule type" value="Genomic_DNA"/>
</dbReference>
<dbReference type="PANTHER" id="PTHR42860">
    <property type="entry name" value="VITAMIN B12-BINDING PROTEIN"/>
    <property type="match status" value="1"/>
</dbReference>
<dbReference type="PANTHER" id="PTHR42860:SF1">
    <property type="entry name" value="VITAMIN B12-BINDING PROTEIN"/>
    <property type="match status" value="1"/>
</dbReference>
<dbReference type="InterPro" id="IPR054828">
    <property type="entry name" value="Vit_B12_bind_prot"/>
</dbReference>
<dbReference type="GeneID" id="81210843"/>
<evidence type="ECO:0000256" key="2">
    <source>
        <dbReference type="SAM" id="MobiDB-lite"/>
    </source>
</evidence>
<feature type="region of interest" description="Disordered" evidence="2">
    <location>
        <begin position="262"/>
        <end position="289"/>
    </location>
</feature>
<evidence type="ECO:0000313" key="4">
    <source>
        <dbReference type="EMBL" id="MFC6787706.1"/>
    </source>
</evidence>
<feature type="domain" description="Fe/B12 periplasmic-binding" evidence="3">
    <location>
        <begin position="5"/>
        <end position="262"/>
    </location>
</feature>
<comment type="caution">
    <text evidence="4">The sequence shown here is derived from an EMBL/GenBank/DDBJ whole genome shotgun (WGS) entry which is preliminary data.</text>
</comment>
<keyword evidence="5" id="KW-1185">Reference proteome</keyword>
<organism evidence="4 5">
    <name type="scientific">Halobaculum halobium</name>
    <dbReference type="NCBI Taxonomy" id="3032281"/>
    <lineage>
        <taxon>Archaea</taxon>
        <taxon>Methanobacteriati</taxon>
        <taxon>Methanobacteriota</taxon>
        <taxon>Stenosarchaea group</taxon>
        <taxon>Halobacteria</taxon>
        <taxon>Halobacteriales</taxon>
        <taxon>Haloferacaceae</taxon>
        <taxon>Halobaculum</taxon>
    </lineage>
</organism>
<evidence type="ECO:0000313" key="5">
    <source>
        <dbReference type="Proteomes" id="UP001596443"/>
    </source>
</evidence>
<dbReference type="NCBIfam" id="NF038402">
    <property type="entry name" value="TroA_like"/>
    <property type="match status" value="1"/>
</dbReference>
<name>A0ABD5TEJ3_9EURY</name>
<dbReference type="SUPFAM" id="SSF53807">
    <property type="entry name" value="Helical backbone' metal receptor"/>
    <property type="match status" value="1"/>
</dbReference>
<dbReference type="AlphaFoldDB" id="A0ABD5TEJ3"/>
<dbReference type="Gene3D" id="3.40.50.1980">
    <property type="entry name" value="Nitrogenase molybdenum iron protein domain"/>
    <property type="match status" value="2"/>
</dbReference>
<evidence type="ECO:0000259" key="3">
    <source>
        <dbReference type="PROSITE" id="PS50983"/>
    </source>
</evidence>
<protein>
    <submittedName>
        <fullName evidence="4">Helical backbone metal receptor</fullName>
    </submittedName>
</protein>
<accession>A0ABD5TEJ3</accession>
<reference evidence="4 5" key="1">
    <citation type="journal article" date="2019" name="Int. J. Syst. Evol. Microbiol.">
        <title>The Global Catalogue of Microorganisms (GCM) 10K type strain sequencing project: providing services to taxonomists for standard genome sequencing and annotation.</title>
        <authorList>
            <consortium name="The Broad Institute Genomics Platform"/>
            <consortium name="The Broad Institute Genome Sequencing Center for Infectious Disease"/>
            <person name="Wu L."/>
            <person name="Ma J."/>
        </authorList>
    </citation>
    <scope>NUCLEOTIDE SEQUENCE [LARGE SCALE GENOMIC DNA]</scope>
    <source>
        <strain evidence="4 5">SYNS20</strain>
    </source>
</reference>
<dbReference type="RefSeq" id="WP_284061850.1">
    <property type="nucleotide sequence ID" value="NZ_CP126158.1"/>
</dbReference>
<proteinExistence type="predicted"/>
<keyword evidence="4" id="KW-0675">Receptor</keyword>
<keyword evidence="1" id="KW-0732">Signal</keyword>